<evidence type="ECO:0000313" key="3">
    <source>
        <dbReference type="Proteomes" id="UP001596391"/>
    </source>
</evidence>
<proteinExistence type="predicted"/>
<dbReference type="EMBL" id="JBHSWI010000001">
    <property type="protein sequence ID" value="MFC6645491.1"/>
    <property type="molecule type" value="Genomic_DNA"/>
</dbReference>
<feature type="domain" description="Glycosyl hydrolase family 30 beta sandwich" evidence="1">
    <location>
        <begin position="17"/>
        <end position="65"/>
    </location>
</feature>
<keyword evidence="2" id="KW-0378">Hydrolase</keyword>
<name>A0ABW1Z9V1_9BACT</name>
<protein>
    <submittedName>
        <fullName evidence="2">Glycoside hydrolase family 30 beta sandwich domain-containing protein</fullName>
    </submittedName>
</protein>
<dbReference type="Proteomes" id="UP001596391">
    <property type="component" value="Unassembled WGS sequence"/>
</dbReference>
<comment type="caution">
    <text evidence="2">The sequence shown here is derived from an EMBL/GenBank/DDBJ whole genome shotgun (WGS) entry which is preliminary data.</text>
</comment>
<organism evidence="2 3">
    <name type="scientific">Granulicella cerasi</name>
    <dbReference type="NCBI Taxonomy" id="741063"/>
    <lineage>
        <taxon>Bacteria</taxon>
        <taxon>Pseudomonadati</taxon>
        <taxon>Acidobacteriota</taxon>
        <taxon>Terriglobia</taxon>
        <taxon>Terriglobales</taxon>
        <taxon>Acidobacteriaceae</taxon>
        <taxon>Granulicella</taxon>
    </lineage>
</organism>
<dbReference type="GO" id="GO:0016787">
    <property type="term" value="F:hydrolase activity"/>
    <property type="evidence" value="ECO:0007669"/>
    <property type="project" value="UniProtKB-KW"/>
</dbReference>
<dbReference type="InterPro" id="IPR013780">
    <property type="entry name" value="Glyco_hydro_b"/>
</dbReference>
<gene>
    <name evidence="2" type="ORF">ACFQBQ_07800</name>
</gene>
<sequence>MHPDAHMLTTEIHGAEGALVTAYRNVDGTYAVLALNESPSDLPLQIEVEGKTLRRVLPKRSLTTFAWGDARPVLQEGLYRLQAEKDRCLAASRESKQPLLEECSNAAAQLWVVSRLRSGQFEVRNVSTRQDLTSSANGSPQAITLDGDHVAPVSLRLDRSAVCFAGSPSGGCFGDVRLNFVSSASDKERK</sequence>
<keyword evidence="3" id="KW-1185">Reference proteome</keyword>
<evidence type="ECO:0000313" key="2">
    <source>
        <dbReference type="EMBL" id="MFC6645491.1"/>
    </source>
</evidence>
<dbReference type="Pfam" id="PF17189">
    <property type="entry name" value="Glyco_hydro_30C"/>
    <property type="match status" value="1"/>
</dbReference>
<dbReference type="InterPro" id="IPR033452">
    <property type="entry name" value="GH30_C"/>
</dbReference>
<dbReference type="RefSeq" id="WP_390234627.1">
    <property type="nucleotide sequence ID" value="NZ_JBHSWI010000001.1"/>
</dbReference>
<accession>A0ABW1Z9V1</accession>
<evidence type="ECO:0000259" key="1">
    <source>
        <dbReference type="Pfam" id="PF17189"/>
    </source>
</evidence>
<reference evidence="3" key="1">
    <citation type="journal article" date="2019" name="Int. J. Syst. Evol. Microbiol.">
        <title>The Global Catalogue of Microorganisms (GCM) 10K type strain sequencing project: providing services to taxonomists for standard genome sequencing and annotation.</title>
        <authorList>
            <consortium name="The Broad Institute Genomics Platform"/>
            <consortium name="The Broad Institute Genome Sequencing Center for Infectious Disease"/>
            <person name="Wu L."/>
            <person name="Ma J."/>
        </authorList>
    </citation>
    <scope>NUCLEOTIDE SEQUENCE [LARGE SCALE GENOMIC DNA]</scope>
    <source>
        <strain evidence="3">CGMCC 1.16026</strain>
    </source>
</reference>
<dbReference type="Gene3D" id="2.60.40.1180">
    <property type="entry name" value="Golgi alpha-mannosidase II"/>
    <property type="match status" value="1"/>
</dbReference>